<comment type="caution">
    <text evidence="1">The sequence shown here is derived from an EMBL/GenBank/DDBJ whole genome shotgun (WGS) entry which is preliminary data.</text>
</comment>
<evidence type="ECO:0000313" key="1">
    <source>
        <dbReference type="EMBL" id="MBB5159448.1"/>
    </source>
</evidence>
<organism evidence="1 2">
    <name type="scientific">Saccharopolyspora phatthalungensis</name>
    <dbReference type="NCBI Taxonomy" id="664693"/>
    <lineage>
        <taxon>Bacteria</taxon>
        <taxon>Bacillati</taxon>
        <taxon>Actinomycetota</taxon>
        <taxon>Actinomycetes</taxon>
        <taxon>Pseudonocardiales</taxon>
        <taxon>Pseudonocardiaceae</taxon>
        <taxon>Saccharopolyspora</taxon>
    </lineage>
</organism>
<gene>
    <name evidence="1" type="ORF">BJ970_007047</name>
</gene>
<evidence type="ECO:0000313" key="2">
    <source>
        <dbReference type="Proteomes" id="UP000584374"/>
    </source>
</evidence>
<protein>
    <submittedName>
        <fullName evidence="1">Uncharacterized protein</fullName>
    </submittedName>
</protein>
<dbReference type="EMBL" id="JACHIW010000002">
    <property type="protein sequence ID" value="MBB5159448.1"/>
    <property type="molecule type" value="Genomic_DNA"/>
</dbReference>
<sequence>MCWSWRLGSPGQVAHGRDYASDAGATRAAVQEAVRLSPEPERALPGIVVAGLTGAQAMTYVW</sequence>
<dbReference type="Proteomes" id="UP000584374">
    <property type="component" value="Unassembled WGS sequence"/>
</dbReference>
<dbReference type="AlphaFoldDB" id="A0A840QJL0"/>
<proteinExistence type="predicted"/>
<name>A0A840QJL0_9PSEU</name>
<dbReference type="RefSeq" id="WP_184731850.1">
    <property type="nucleotide sequence ID" value="NZ_JACHIW010000002.1"/>
</dbReference>
<accession>A0A840QJL0</accession>
<keyword evidence="2" id="KW-1185">Reference proteome</keyword>
<reference evidence="1 2" key="1">
    <citation type="submission" date="2020-08" db="EMBL/GenBank/DDBJ databases">
        <title>Sequencing the genomes of 1000 actinobacteria strains.</title>
        <authorList>
            <person name="Klenk H.-P."/>
        </authorList>
    </citation>
    <scope>NUCLEOTIDE SEQUENCE [LARGE SCALE GENOMIC DNA]</scope>
    <source>
        <strain evidence="1 2">DSM 45584</strain>
    </source>
</reference>